<evidence type="ECO:0000313" key="1">
    <source>
        <dbReference type="EMBL" id="QRC91209.1"/>
    </source>
</evidence>
<dbReference type="AlphaFoldDB" id="A0A7U2EQJ1"/>
<gene>
    <name evidence="1" type="ORF">JI435_401090</name>
</gene>
<accession>A0A7U2EQJ1</accession>
<sequence length="118" mass="13515">MLRVTVINTIQVNGHLRGYARMHTHTTSLDQMKSSDYRTKPHVSVFLRRNDHFWKVANSCATANMGGWKVRIFNRIVSRVCDSGTESQKLVVSNRSRRDVEDIAKIAHLLECLGECKD</sequence>
<dbReference type="VEuPathDB" id="FungiDB:JI435_401090"/>
<dbReference type="Proteomes" id="UP000663193">
    <property type="component" value="Chromosome 1"/>
</dbReference>
<evidence type="ECO:0000313" key="2">
    <source>
        <dbReference type="Proteomes" id="UP000663193"/>
    </source>
</evidence>
<organism evidence="1 2">
    <name type="scientific">Phaeosphaeria nodorum (strain SN15 / ATCC MYA-4574 / FGSC 10173)</name>
    <name type="common">Glume blotch fungus</name>
    <name type="synonym">Parastagonospora nodorum</name>
    <dbReference type="NCBI Taxonomy" id="321614"/>
    <lineage>
        <taxon>Eukaryota</taxon>
        <taxon>Fungi</taxon>
        <taxon>Dikarya</taxon>
        <taxon>Ascomycota</taxon>
        <taxon>Pezizomycotina</taxon>
        <taxon>Dothideomycetes</taxon>
        <taxon>Pleosporomycetidae</taxon>
        <taxon>Pleosporales</taxon>
        <taxon>Pleosporineae</taxon>
        <taxon>Phaeosphaeriaceae</taxon>
        <taxon>Parastagonospora</taxon>
    </lineage>
</organism>
<protein>
    <submittedName>
        <fullName evidence="1">Uncharacterized protein</fullName>
    </submittedName>
</protein>
<name>A0A7U2EQJ1_PHANO</name>
<proteinExistence type="predicted"/>
<reference evidence="2" key="1">
    <citation type="journal article" date="2021" name="BMC Genomics">
        <title>Chromosome-level genome assembly and manually-curated proteome of model necrotroph Parastagonospora nodorum Sn15 reveals a genome-wide trove of candidate effector homologs, and redundancy of virulence-related functions within an accessory chromosome.</title>
        <authorList>
            <person name="Bertazzoni S."/>
            <person name="Jones D.A.B."/>
            <person name="Phan H.T."/>
            <person name="Tan K.-C."/>
            <person name="Hane J.K."/>
        </authorList>
    </citation>
    <scope>NUCLEOTIDE SEQUENCE [LARGE SCALE GENOMIC DNA]</scope>
    <source>
        <strain evidence="2">SN15 / ATCC MYA-4574 / FGSC 10173)</strain>
    </source>
</reference>
<dbReference type="EMBL" id="CP069023">
    <property type="protein sequence ID" value="QRC91209.1"/>
    <property type="molecule type" value="Genomic_DNA"/>
</dbReference>
<keyword evidence="2" id="KW-1185">Reference proteome</keyword>